<organism evidence="2 3">
    <name type="scientific">Cupriavidus pauculus</name>
    <dbReference type="NCBI Taxonomy" id="82633"/>
    <lineage>
        <taxon>Bacteria</taxon>
        <taxon>Pseudomonadati</taxon>
        <taxon>Pseudomonadota</taxon>
        <taxon>Betaproteobacteria</taxon>
        <taxon>Burkholderiales</taxon>
        <taxon>Burkholderiaceae</taxon>
        <taxon>Cupriavidus</taxon>
    </lineage>
</organism>
<dbReference type="Proteomes" id="UP000270411">
    <property type="component" value="Chromosome 1"/>
</dbReference>
<dbReference type="AlphaFoldDB" id="A0A3G8H4A1"/>
<sequence>MNLREWLEATRINGSDITSGERERRREYRARVLKRAKTSMSTIRISHSRGKLGRDLAKRLEAATKGTFAEFKLLDQMPELRGKVDNDPPPADLPSTELRPEDAKGLPEALTAELSKRGQQAAAEAES</sequence>
<evidence type="ECO:0000313" key="2">
    <source>
        <dbReference type="EMBL" id="AZG14950.1"/>
    </source>
</evidence>
<protein>
    <submittedName>
        <fullName evidence="2">Uncharacterized protein</fullName>
    </submittedName>
</protein>
<dbReference type="KEGG" id="cpau:EHF44_16845"/>
<proteinExistence type="predicted"/>
<feature type="region of interest" description="Disordered" evidence="1">
    <location>
        <begin position="79"/>
        <end position="127"/>
    </location>
</feature>
<accession>A0A3G8H4A1</accession>
<gene>
    <name evidence="2" type="ORF">EHF44_16845</name>
</gene>
<evidence type="ECO:0000313" key="3">
    <source>
        <dbReference type="Proteomes" id="UP000270411"/>
    </source>
</evidence>
<name>A0A3G8H4A1_9BURK</name>
<dbReference type="RefSeq" id="WP_124684702.1">
    <property type="nucleotide sequence ID" value="NZ_CP033969.1"/>
</dbReference>
<dbReference type="EMBL" id="CP033969">
    <property type="protein sequence ID" value="AZG14950.1"/>
    <property type="molecule type" value="Genomic_DNA"/>
</dbReference>
<reference evidence="3" key="1">
    <citation type="submission" date="2018-11" db="EMBL/GenBank/DDBJ databases">
        <title>FDA dAtabase for Regulatory Grade micrObial Sequences (FDA-ARGOS): Supporting development and validation of Infectious Disease Dx tests.</title>
        <authorList>
            <person name="Goldberg B."/>
            <person name="Campos J."/>
            <person name="Tallon L."/>
            <person name="Sadzewicz L."/>
            <person name="Zhao X."/>
            <person name="Vavikolanu K."/>
            <person name="Mehta A."/>
            <person name="Aluvathingal J."/>
            <person name="Nadendla S."/>
            <person name="Geyer C."/>
            <person name="Nandy P."/>
            <person name="Yan Y."/>
            <person name="Sichtig H."/>
        </authorList>
    </citation>
    <scope>NUCLEOTIDE SEQUENCE [LARGE SCALE GENOMIC DNA]</scope>
    <source>
        <strain evidence="3">FDAARGOS_614</strain>
    </source>
</reference>
<evidence type="ECO:0000256" key="1">
    <source>
        <dbReference type="SAM" id="MobiDB-lite"/>
    </source>
</evidence>